<dbReference type="AlphaFoldDB" id="A0A4U8UME5"/>
<sequence length="180" mass="19884">MNEGGRGMTSADERLRVFAPACPRPKFPHEFESFNRFSGFLHPLVRTLRSSAATLSFSSQQNPADNNNNREGFGQTVNCSFCHVECGGVVLFVSLPASIRLRRSERSRSRGQPPSPAAAAQCSRVEQQRIPSETVLSPSSSLFGPTFIFSSFFLLKSFLRAIRGVRRITPEDGMSPFPVL</sequence>
<name>A0A4U8UME5_STECR</name>
<keyword evidence="3" id="KW-1185">Reference proteome</keyword>
<dbReference type="Proteomes" id="UP000298663">
    <property type="component" value="Unassembled WGS sequence"/>
</dbReference>
<evidence type="ECO:0000313" key="2">
    <source>
        <dbReference type="EMBL" id="TMS34250.1"/>
    </source>
</evidence>
<comment type="caution">
    <text evidence="2">The sequence shown here is derived from an EMBL/GenBank/DDBJ whole genome shotgun (WGS) entry which is preliminary data.</text>
</comment>
<proteinExistence type="predicted"/>
<reference evidence="2 3" key="2">
    <citation type="journal article" date="2019" name="G3 (Bethesda)">
        <title>Hybrid Assembly of the Genome of the Entomopathogenic Nematode Steinernema carpocapsae Identifies the X-Chromosome.</title>
        <authorList>
            <person name="Serra L."/>
            <person name="Macchietto M."/>
            <person name="Macias-Munoz A."/>
            <person name="McGill C.J."/>
            <person name="Rodriguez I.M."/>
            <person name="Rodriguez B."/>
            <person name="Murad R."/>
            <person name="Mortazavi A."/>
        </authorList>
    </citation>
    <scope>NUCLEOTIDE SEQUENCE [LARGE SCALE GENOMIC DNA]</scope>
    <source>
        <strain evidence="2 3">ALL</strain>
    </source>
</reference>
<feature type="region of interest" description="Disordered" evidence="1">
    <location>
        <begin position="103"/>
        <end position="124"/>
    </location>
</feature>
<gene>
    <name evidence="2" type="ORF">L596_001878</name>
</gene>
<dbReference type="EMBL" id="AZBU02000001">
    <property type="protein sequence ID" value="TMS34250.1"/>
    <property type="molecule type" value="Genomic_DNA"/>
</dbReference>
<protein>
    <submittedName>
        <fullName evidence="2">Uncharacterized protein</fullName>
    </submittedName>
</protein>
<reference evidence="2 3" key="1">
    <citation type="journal article" date="2015" name="Genome Biol.">
        <title>Comparative genomics of Steinernema reveals deeply conserved gene regulatory networks.</title>
        <authorList>
            <person name="Dillman A.R."/>
            <person name="Macchietto M."/>
            <person name="Porter C.F."/>
            <person name="Rogers A."/>
            <person name="Williams B."/>
            <person name="Antoshechkin I."/>
            <person name="Lee M.M."/>
            <person name="Goodwin Z."/>
            <person name="Lu X."/>
            <person name="Lewis E.E."/>
            <person name="Goodrich-Blair H."/>
            <person name="Stock S.P."/>
            <person name="Adams B.J."/>
            <person name="Sternberg P.W."/>
            <person name="Mortazavi A."/>
        </authorList>
    </citation>
    <scope>NUCLEOTIDE SEQUENCE [LARGE SCALE GENOMIC DNA]</scope>
    <source>
        <strain evidence="2 3">ALL</strain>
    </source>
</reference>
<evidence type="ECO:0000256" key="1">
    <source>
        <dbReference type="SAM" id="MobiDB-lite"/>
    </source>
</evidence>
<organism evidence="2 3">
    <name type="scientific">Steinernema carpocapsae</name>
    <name type="common">Entomopathogenic nematode</name>
    <dbReference type="NCBI Taxonomy" id="34508"/>
    <lineage>
        <taxon>Eukaryota</taxon>
        <taxon>Metazoa</taxon>
        <taxon>Ecdysozoa</taxon>
        <taxon>Nematoda</taxon>
        <taxon>Chromadorea</taxon>
        <taxon>Rhabditida</taxon>
        <taxon>Tylenchina</taxon>
        <taxon>Panagrolaimomorpha</taxon>
        <taxon>Strongyloidoidea</taxon>
        <taxon>Steinernematidae</taxon>
        <taxon>Steinernema</taxon>
    </lineage>
</organism>
<evidence type="ECO:0000313" key="3">
    <source>
        <dbReference type="Proteomes" id="UP000298663"/>
    </source>
</evidence>
<accession>A0A4U8UME5</accession>